<dbReference type="EMBL" id="CP021112">
    <property type="protein sequence ID" value="ARQ03248.1"/>
    <property type="molecule type" value="Genomic_DNA"/>
</dbReference>
<dbReference type="InterPro" id="IPR002220">
    <property type="entry name" value="DapA-like"/>
</dbReference>
<organism evidence="3 4">
    <name type="scientific">Pseudorhodoplanes sinuspersici</name>
    <dbReference type="NCBI Taxonomy" id="1235591"/>
    <lineage>
        <taxon>Bacteria</taxon>
        <taxon>Pseudomonadati</taxon>
        <taxon>Pseudomonadota</taxon>
        <taxon>Alphaproteobacteria</taxon>
        <taxon>Hyphomicrobiales</taxon>
        <taxon>Pseudorhodoplanes</taxon>
    </lineage>
</organism>
<dbReference type="PANTHER" id="PTHR12128:SF66">
    <property type="entry name" value="4-HYDROXY-2-OXOGLUTARATE ALDOLASE, MITOCHONDRIAL"/>
    <property type="match status" value="1"/>
</dbReference>
<dbReference type="SUPFAM" id="SSF51569">
    <property type="entry name" value="Aldolase"/>
    <property type="match status" value="1"/>
</dbReference>
<dbReference type="OrthoDB" id="8995637at2"/>
<evidence type="ECO:0000313" key="4">
    <source>
        <dbReference type="Proteomes" id="UP000194137"/>
    </source>
</evidence>
<dbReference type="STRING" id="1235591.CAK95_28195"/>
<reference evidence="3 4" key="1">
    <citation type="submission" date="2017-05" db="EMBL/GenBank/DDBJ databases">
        <title>Full genome sequence of Pseudorhodoplanes sinuspersici.</title>
        <authorList>
            <person name="Dastgheib S.M.M."/>
            <person name="Shavandi M."/>
            <person name="Tirandaz H."/>
        </authorList>
    </citation>
    <scope>NUCLEOTIDE SEQUENCE [LARGE SCALE GENOMIC DNA]</scope>
    <source>
        <strain evidence="3 4">RIPI110</strain>
    </source>
</reference>
<dbReference type="GO" id="GO:0008840">
    <property type="term" value="F:4-hydroxy-tetrahydrodipicolinate synthase activity"/>
    <property type="evidence" value="ECO:0007669"/>
    <property type="project" value="TreeGrafter"/>
</dbReference>
<evidence type="ECO:0000313" key="3">
    <source>
        <dbReference type="EMBL" id="ARQ03248.1"/>
    </source>
</evidence>
<comment type="similarity">
    <text evidence="1">Belongs to the DapA family.</text>
</comment>
<protein>
    <recommendedName>
        <fullName evidence="5">Dihydrodipicolinate synthase family protein</fullName>
    </recommendedName>
</protein>
<dbReference type="Gene3D" id="3.20.20.70">
    <property type="entry name" value="Aldolase class I"/>
    <property type="match status" value="1"/>
</dbReference>
<name>A0A1W7A0Y3_9HYPH</name>
<evidence type="ECO:0000256" key="2">
    <source>
        <dbReference type="ARBA" id="ARBA00023239"/>
    </source>
</evidence>
<dbReference type="Pfam" id="PF00701">
    <property type="entry name" value="DHDPS"/>
    <property type="match status" value="1"/>
</dbReference>
<sequence>MWEVAMTTIGHRRYVAVLLPFDKSFKIDEQAYRRYVRYFADDPRFAREGGLCINPEAGEIFYLSREEKRRVLEIAMEEAHGKLPIIAGTWALTTDETVATARDCKALGVDGIFVTPPGGAQDVTSCWDADGYPEIWLDQIIAQDRAVDLPIVTHPVGGAKPPFYPGLPLAATLRICREVKNVVGWKMTYMYDGFRIIAKELRGLDRPVAVMGALASRFHEYKATGMFDGTLSGFWTFAKEPMLDHLDAWDARDIDKACAIWNGGLCELHEYIADMGRLHIRYKTATWLRGLIPNPFMRAPMPKPKQEEIDTIYRLLKNLNLDVIEMKETRVAA</sequence>
<keyword evidence="2" id="KW-0456">Lyase</keyword>
<dbReference type="KEGG" id="psin:CAK95_28195"/>
<accession>A0A1W7A0Y3</accession>
<proteinExistence type="inferred from homology"/>
<dbReference type="SMART" id="SM01130">
    <property type="entry name" value="DHDPS"/>
    <property type="match status" value="1"/>
</dbReference>
<dbReference type="InterPro" id="IPR013785">
    <property type="entry name" value="Aldolase_TIM"/>
</dbReference>
<dbReference type="Proteomes" id="UP000194137">
    <property type="component" value="Chromosome"/>
</dbReference>
<gene>
    <name evidence="3" type="ORF">CAK95_28195</name>
</gene>
<evidence type="ECO:0000256" key="1">
    <source>
        <dbReference type="ARBA" id="ARBA00007592"/>
    </source>
</evidence>
<dbReference type="PANTHER" id="PTHR12128">
    <property type="entry name" value="DIHYDRODIPICOLINATE SYNTHASE"/>
    <property type="match status" value="1"/>
</dbReference>
<dbReference type="CDD" id="cd00408">
    <property type="entry name" value="DHDPS-like"/>
    <property type="match status" value="1"/>
</dbReference>
<evidence type="ECO:0008006" key="5">
    <source>
        <dbReference type="Google" id="ProtNLM"/>
    </source>
</evidence>
<keyword evidence="4" id="KW-1185">Reference proteome</keyword>
<dbReference type="AlphaFoldDB" id="A0A1W7A0Y3"/>